<dbReference type="Proteomes" id="UP000425411">
    <property type="component" value="Chromosome"/>
</dbReference>
<protein>
    <submittedName>
        <fullName evidence="1">Uncharacterized protein</fullName>
    </submittedName>
</protein>
<dbReference type="AlphaFoldDB" id="A0AAP9HEB1"/>
<sequence>MQGCSSKEKFSTEQLQNLTNSVTINQLEKTEFNVGENKLVITTNEEVVTKEELDKLLSTLKINNFSGKQLVEKSINSREFDNKDFNIEIVTKNSNSISFNTSSVDNKKYSVDNKKYSVDYIKNKLSNFTKDLIALDELAGTIETDLNKGRGLENKVNSFNEVKERITSDITFFKSLSSENTEYDKLNELTSRLSRIEKLTPVIINAVNSSIASKNGSAIASAFLIINDIDRLARELAKI</sequence>
<accession>A0AAP9HEB1</accession>
<reference evidence="1 2" key="1">
    <citation type="submission" date="2019-11" db="EMBL/GenBank/DDBJ databases">
        <title>FDA dAtabase for Regulatory Grade micrObial Sequences (FDA-ARGOS): Supporting development and validation of Infectious Disease Dx tests.</title>
        <authorList>
            <person name="Turner S."/>
            <person name="Byrd R."/>
            <person name="Tallon L."/>
            <person name="Sadzewicz L."/>
            <person name="Vavikolanu K."/>
            <person name="Mehta A."/>
            <person name="Aluvathingal J."/>
            <person name="Nadendla S."/>
            <person name="Myers T."/>
            <person name="Yan Y."/>
            <person name="Sichtig H."/>
        </authorList>
    </citation>
    <scope>NUCLEOTIDE SEQUENCE [LARGE SCALE GENOMIC DNA]</scope>
    <source>
        <strain evidence="1 2">FDAARGOS_741</strain>
    </source>
</reference>
<dbReference type="EMBL" id="CP046314">
    <property type="protein sequence ID" value="QGS09937.1"/>
    <property type="molecule type" value="Genomic_DNA"/>
</dbReference>
<organism evidence="1 2">
    <name type="scientific">Gemella morbillorum</name>
    <dbReference type="NCBI Taxonomy" id="29391"/>
    <lineage>
        <taxon>Bacteria</taxon>
        <taxon>Bacillati</taxon>
        <taxon>Bacillota</taxon>
        <taxon>Bacilli</taxon>
        <taxon>Bacillales</taxon>
        <taxon>Gemellaceae</taxon>
        <taxon>Gemella</taxon>
    </lineage>
</organism>
<evidence type="ECO:0000313" key="2">
    <source>
        <dbReference type="Proteomes" id="UP000425411"/>
    </source>
</evidence>
<name>A0AAP9HEB1_9BACL</name>
<gene>
    <name evidence="1" type="ORF">FOC49_06045</name>
</gene>
<evidence type="ECO:0000313" key="1">
    <source>
        <dbReference type="EMBL" id="QGS09937.1"/>
    </source>
</evidence>
<proteinExistence type="predicted"/>
<keyword evidence="2" id="KW-1185">Reference proteome</keyword>